<dbReference type="PROSITE" id="PS00741">
    <property type="entry name" value="DH_1"/>
    <property type="match status" value="1"/>
</dbReference>
<feature type="compositionally biased region" description="Acidic residues" evidence="1">
    <location>
        <begin position="157"/>
        <end position="171"/>
    </location>
</feature>
<feature type="compositionally biased region" description="Polar residues" evidence="1">
    <location>
        <begin position="905"/>
        <end position="922"/>
    </location>
</feature>
<dbReference type="EMBL" id="JANBPK010000919">
    <property type="protein sequence ID" value="KAJ2928815.1"/>
    <property type="molecule type" value="Genomic_DNA"/>
</dbReference>
<gene>
    <name evidence="3" type="ORF">H1R20_g8321</name>
</gene>
<dbReference type="OrthoDB" id="660555at2759"/>
<feature type="compositionally biased region" description="Basic and acidic residues" evidence="1">
    <location>
        <begin position="464"/>
        <end position="488"/>
    </location>
</feature>
<dbReference type="InterPro" id="IPR051092">
    <property type="entry name" value="FYVE_RhoGEF_PH"/>
</dbReference>
<keyword evidence="4" id="KW-1185">Reference proteome</keyword>
<feature type="region of interest" description="Disordered" evidence="1">
    <location>
        <begin position="82"/>
        <end position="148"/>
    </location>
</feature>
<dbReference type="GO" id="GO:0035556">
    <property type="term" value="P:intracellular signal transduction"/>
    <property type="evidence" value="ECO:0007669"/>
    <property type="project" value="InterPro"/>
</dbReference>
<feature type="compositionally biased region" description="Pro residues" evidence="1">
    <location>
        <begin position="7"/>
        <end position="16"/>
    </location>
</feature>
<dbReference type="PANTHER" id="PTHR12673:SF270">
    <property type="entry name" value="FYVE-TYPE DOMAIN-CONTAINING PROTEIN"/>
    <property type="match status" value="1"/>
</dbReference>
<feature type="non-terminal residue" evidence="3">
    <location>
        <position position="1"/>
    </location>
</feature>
<dbReference type="SUPFAM" id="SSF50729">
    <property type="entry name" value="PH domain-like"/>
    <property type="match status" value="1"/>
</dbReference>
<dbReference type="SMART" id="SM00325">
    <property type="entry name" value="RhoGEF"/>
    <property type="match status" value="1"/>
</dbReference>
<dbReference type="Proteomes" id="UP001140091">
    <property type="component" value="Unassembled WGS sequence"/>
</dbReference>
<comment type="caution">
    <text evidence="3">The sequence shown here is derived from an EMBL/GenBank/DDBJ whole genome shotgun (WGS) entry which is preliminary data.</text>
</comment>
<dbReference type="InterPro" id="IPR001331">
    <property type="entry name" value="GDS_CDC24_CS"/>
</dbReference>
<feature type="region of interest" description="Disordered" evidence="1">
    <location>
        <begin position="881"/>
        <end position="931"/>
    </location>
</feature>
<dbReference type="GO" id="GO:0005737">
    <property type="term" value="C:cytoplasm"/>
    <property type="evidence" value="ECO:0007669"/>
    <property type="project" value="TreeGrafter"/>
</dbReference>
<evidence type="ECO:0000256" key="1">
    <source>
        <dbReference type="SAM" id="MobiDB-lite"/>
    </source>
</evidence>
<sequence length="1356" mass="146446">MALPDPSQFPDPYPFRPPHHHLTSMPALSSSGSTSNSTRSSAYASSGSNPTSGDYNNVHIASSDEGVGINSETVVQLLAKEPGAVPSARYNQSRTPIDHSRWSGAYSSSARSRSSSIGNNGSVQDNSPVPSVPPLTQKPSYDISWRPDEKDEMGILSEDETDDENGLDEGDSGLVDHEDERTSAAVLNVQSGTTHLLLGSSSTPNAIPGFLSTTLPRIGTTLLALDISANFLGALPPVLAVCENLEELNVASNPLRVLPVFLAELHNLRLLIADSTGISTLPDSLVDLEKLHTLSIRRNKLHSLPSWLCMLPALQTLCVDGNPFQGPWRALVEPLLAKAPMTPAYPPSTPVPMPQLSATVADNDQDGTDPEDSSDVDPSSPNQSNASRAQFADEEDHTITPERAPMLARSVTSPAPLAAGGPPPVQSRSLQRTRTTPNRAYFDQTRTNKLAPVPGESQIPPSPQRREEPNGQGEREVRKMKSAGDLRRGKSAGTSQDPSLPPLTNHSSASSSNLLNSLSPPALPANAKRFGSLGPASSLGGPMRPPINAARPQLSQSLWDDPSKSSVGPSSSPEQLRKSYASPTTIANQSPTPSPGPPESRNGGSSLRRPSTRDGKEKNSRWGFLKKMSMGKIKVDTPSPGHPNRGMPEQRPPLPPFHPEEVSPRVQPRPMTTSPSVSERMSKTPQIDLRFSTSGILDLPVLNTPPSPPQMSKKPSRDLLRGPSLHSPPKPPSHPPVANASLGLLAPPVPTARRTKRRSFLPFEAPGSLSIPIPDSSAFVPNVTATNGSNEPVADDEAPQDLMVPLPSPASPAVDQEQYIRREEERAREAYMRALRSVMAYLKDMNDLAQSQQPNPVSIYGDESIAGARSRRPTVVDREVSMVSSGSGSDSTHLRSAESMMGLRSGTSSQTLSVATTDSSSSMDERKYKDDKGKRSKIIQEIVVTERTYVKGLQELVEIYIKPAATPVNLLSGVGSTKDTVVPASERKIVFGGIDALFSFHHDSFLPALEKAAAPLFKPNFSDTDIEGKFSTEVAKAVGDIFVKHAAFMRMYSSYINNFDNSTQRIKYWTTPGAGNASPGTAVSPSASTAQLVSLSMSVSGAPSLEALANAGMPILTTSQKKRIKSYLKRCRLNPRHTQLNLEGYLLLPVQRVPRYKLLLEELVRSTPPSPYEFLEDPLDRALAEISLLASNMNEGKRESESRRKLVQWQSRIRGKFPSPLVQPHRRLIMDGKLLLTRVVRKAVVSFEAINAQGDASTVQVDCLAPELTPRPLVGILCNDLLVLCRDPTDGMDPNSHVDLWAVLRMQTLPQPASIVHGNALRLVDNKAILYFDAPSPSDALNWYRAINLHIPASKA</sequence>
<dbReference type="PROSITE" id="PS50010">
    <property type="entry name" value="DH_2"/>
    <property type="match status" value="1"/>
</dbReference>
<feature type="compositionally biased region" description="Acidic residues" evidence="1">
    <location>
        <begin position="363"/>
        <end position="375"/>
    </location>
</feature>
<feature type="compositionally biased region" description="Low complexity" evidence="1">
    <location>
        <begin position="881"/>
        <end position="891"/>
    </location>
</feature>
<feature type="compositionally biased region" description="Polar residues" evidence="1">
    <location>
        <begin position="426"/>
        <end position="448"/>
    </location>
</feature>
<feature type="region of interest" description="Disordered" evidence="1">
    <location>
        <begin position="1"/>
        <end position="61"/>
    </location>
</feature>
<feature type="compositionally biased region" description="Low complexity" evidence="1">
    <location>
        <begin position="564"/>
        <end position="573"/>
    </location>
</feature>
<dbReference type="Gene3D" id="3.80.10.10">
    <property type="entry name" value="Ribonuclease Inhibitor"/>
    <property type="match status" value="1"/>
</dbReference>
<dbReference type="PANTHER" id="PTHR12673">
    <property type="entry name" value="FACIOGENITAL DYSPLASIA PROTEIN"/>
    <property type="match status" value="1"/>
</dbReference>
<evidence type="ECO:0000259" key="2">
    <source>
        <dbReference type="PROSITE" id="PS50010"/>
    </source>
</evidence>
<accession>A0A9W8J603</accession>
<dbReference type="SUPFAM" id="SSF52058">
    <property type="entry name" value="L domain-like"/>
    <property type="match status" value="1"/>
</dbReference>
<dbReference type="InterPro" id="IPR011993">
    <property type="entry name" value="PH-like_dom_sf"/>
</dbReference>
<feature type="region of interest" description="Disordered" evidence="1">
    <location>
        <begin position="156"/>
        <end position="175"/>
    </location>
</feature>
<feature type="region of interest" description="Disordered" evidence="1">
    <location>
        <begin position="346"/>
        <end position="744"/>
    </location>
</feature>
<feature type="compositionally biased region" description="Pro residues" evidence="1">
    <location>
        <begin position="726"/>
        <end position="735"/>
    </location>
</feature>
<dbReference type="SUPFAM" id="SSF48065">
    <property type="entry name" value="DBL homology domain (DH-domain)"/>
    <property type="match status" value="1"/>
</dbReference>
<organism evidence="3 4">
    <name type="scientific">Candolleomyces eurysporus</name>
    <dbReference type="NCBI Taxonomy" id="2828524"/>
    <lineage>
        <taxon>Eukaryota</taxon>
        <taxon>Fungi</taxon>
        <taxon>Dikarya</taxon>
        <taxon>Basidiomycota</taxon>
        <taxon>Agaricomycotina</taxon>
        <taxon>Agaricomycetes</taxon>
        <taxon>Agaricomycetidae</taxon>
        <taxon>Agaricales</taxon>
        <taxon>Agaricineae</taxon>
        <taxon>Psathyrellaceae</taxon>
        <taxon>Candolleomyces</taxon>
    </lineage>
</organism>
<dbReference type="Pfam" id="PF00621">
    <property type="entry name" value="RhoGEF"/>
    <property type="match status" value="1"/>
</dbReference>
<feature type="compositionally biased region" description="Low complexity" evidence="1">
    <location>
        <begin position="29"/>
        <end position="52"/>
    </location>
</feature>
<dbReference type="GO" id="GO:0005085">
    <property type="term" value="F:guanyl-nucleotide exchange factor activity"/>
    <property type="evidence" value="ECO:0007669"/>
    <property type="project" value="InterPro"/>
</dbReference>
<dbReference type="Gene3D" id="1.20.900.10">
    <property type="entry name" value="Dbl homology (DH) domain"/>
    <property type="match status" value="1"/>
</dbReference>
<feature type="compositionally biased region" description="Polar residues" evidence="1">
    <location>
        <begin position="670"/>
        <end position="695"/>
    </location>
</feature>
<dbReference type="InterPro" id="IPR000219">
    <property type="entry name" value="DH_dom"/>
</dbReference>
<evidence type="ECO:0000313" key="3">
    <source>
        <dbReference type="EMBL" id="KAJ2928815.1"/>
    </source>
</evidence>
<feature type="domain" description="DH" evidence="2">
    <location>
        <begin position="934"/>
        <end position="1196"/>
    </location>
</feature>
<dbReference type="InterPro" id="IPR032675">
    <property type="entry name" value="LRR_dom_sf"/>
</dbReference>
<feature type="compositionally biased region" description="Low complexity" evidence="1">
    <location>
        <begin position="102"/>
        <end position="122"/>
    </location>
</feature>
<dbReference type="CDD" id="cd00160">
    <property type="entry name" value="RhoGEF"/>
    <property type="match status" value="1"/>
</dbReference>
<feature type="compositionally biased region" description="Basic and acidic residues" evidence="1">
    <location>
        <begin position="611"/>
        <end position="620"/>
    </location>
</feature>
<dbReference type="InterPro" id="IPR035899">
    <property type="entry name" value="DBL_dom_sf"/>
</dbReference>
<proteinExistence type="predicted"/>
<name>A0A9W8J603_9AGAR</name>
<evidence type="ECO:0000313" key="4">
    <source>
        <dbReference type="Proteomes" id="UP001140091"/>
    </source>
</evidence>
<protein>
    <recommendedName>
        <fullName evidence="2">DH domain-containing protein</fullName>
    </recommendedName>
</protein>
<feature type="compositionally biased region" description="Polar residues" evidence="1">
    <location>
        <begin position="581"/>
        <end position="591"/>
    </location>
</feature>
<reference evidence="3" key="1">
    <citation type="submission" date="2022-06" db="EMBL/GenBank/DDBJ databases">
        <title>Genome Sequence of Candolleomyces eurysporus.</title>
        <authorList>
            <person name="Buettner E."/>
        </authorList>
    </citation>
    <scope>NUCLEOTIDE SEQUENCE</scope>
    <source>
        <strain evidence="3">VTCC 930004</strain>
    </source>
</reference>
<dbReference type="Gene3D" id="2.30.29.30">
    <property type="entry name" value="Pleckstrin-homology domain (PH domain)/Phosphotyrosine-binding domain (PTB)"/>
    <property type="match status" value="1"/>
</dbReference>
<feature type="compositionally biased region" description="Low complexity" evidence="1">
    <location>
        <begin position="502"/>
        <end position="542"/>
    </location>
</feature>